<dbReference type="RefSeq" id="WP_008779329.1">
    <property type="nucleotide sequence ID" value="NZ_CP103148.1"/>
</dbReference>
<dbReference type="EMBL" id="QSJN01000004">
    <property type="protein sequence ID" value="RHD75668.1"/>
    <property type="molecule type" value="Genomic_DNA"/>
</dbReference>
<evidence type="ECO:0000313" key="2">
    <source>
        <dbReference type="Proteomes" id="UP000284660"/>
    </source>
</evidence>
<organism evidence="1 2">
    <name type="scientific">Parabacteroides distasonis</name>
    <dbReference type="NCBI Taxonomy" id="823"/>
    <lineage>
        <taxon>Bacteria</taxon>
        <taxon>Pseudomonadati</taxon>
        <taxon>Bacteroidota</taxon>
        <taxon>Bacteroidia</taxon>
        <taxon>Bacteroidales</taxon>
        <taxon>Tannerellaceae</taxon>
        <taxon>Parabacteroides</taxon>
    </lineage>
</organism>
<sequence>MSNIGLSFDFNEVNSMLRDRSLSELKQDLSYLLLNYAKLIEDENIHEFIADVSTLRFIFDMLASIKPIKTEGGTL</sequence>
<dbReference type="Proteomes" id="UP000284660">
    <property type="component" value="Unassembled WGS sequence"/>
</dbReference>
<dbReference type="AlphaFoldDB" id="A0A3R6IYW0"/>
<proteinExistence type="predicted"/>
<name>A0A3R6IYW0_PARDI</name>
<reference evidence="1 2" key="1">
    <citation type="submission" date="2018-08" db="EMBL/GenBank/DDBJ databases">
        <title>A genome reference for cultivated species of the human gut microbiota.</title>
        <authorList>
            <person name="Zou Y."/>
            <person name="Xue W."/>
            <person name="Luo G."/>
        </authorList>
    </citation>
    <scope>NUCLEOTIDE SEQUENCE [LARGE SCALE GENOMIC DNA]</scope>
    <source>
        <strain evidence="1 2">AM30-4</strain>
    </source>
</reference>
<protein>
    <submittedName>
        <fullName evidence="1">Uncharacterized protein</fullName>
    </submittedName>
</protein>
<evidence type="ECO:0000313" key="1">
    <source>
        <dbReference type="EMBL" id="RHD75668.1"/>
    </source>
</evidence>
<gene>
    <name evidence="1" type="ORF">DW782_08370</name>
</gene>
<accession>A0A3R6IYW0</accession>
<comment type="caution">
    <text evidence="1">The sequence shown here is derived from an EMBL/GenBank/DDBJ whole genome shotgun (WGS) entry which is preliminary data.</text>
</comment>